<dbReference type="InterPro" id="IPR036388">
    <property type="entry name" value="WH-like_DNA-bd_sf"/>
</dbReference>
<dbReference type="RefSeq" id="WP_211648312.1">
    <property type="nucleotide sequence ID" value="NZ_JAFEVO010000001.1"/>
</dbReference>
<dbReference type="Gene3D" id="1.10.10.10">
    <property type="entry name" value="Winged helix-like DNA-binding domain superfamily/Winged helix DNA-binding domain"/>
    <property type="match status" value="1"/>
</dbReference>
<evidence type="ECO:0000313" key="3">
    <source>
        <dbReference type="Proteomes" id="UP000811492"/>
    </source>
</evidence>
<accession>A0ABS5M1V4</accession>
<dbReference type="PROSITE" id="PS50995">
    <property type="entry name" value="HTH_MARR_2"/>
    <property type="match status" value="1"/>
</dbReference>
<comment type="caution">
    <text evidence="2">The sequence shown here is derived from an EMBL/GenBank/DDBJ whole genome shotgun (WGS) entry which is preliminary data.</text>
</comment>
<dbReference type="PANTHER" id="PTHR33164:SF104">
    <property type="entry name" value="TRANSCRIPTIONAL REGULATORY PROTEIN"/>
    <property type="match status" value="1"/>
</dbReference>
<dbReference type="InterPro" id="IPR036390">
    <property type="entry name" value="WH_DNA-bd_sf"/>
</dbReference>
<dbReference type="EMBL" id="JAFEVO010000001">
    <property type="protein sequence ID" value="MBS3181177.1"/>
    <property type="molecule type" value="Genomic_DNA"/>
</dbReference>
<dbReference type="Pfam" id="PF01047">
    <property type="entry name" value="MarR"/>
    <property type="match status" value="1"/>
</dbReference>
<sequence length="188" mass="20862">MSETDETATEAHTNDRFGSFLERARHRARSRFPEASLEDATATGLVLRRINRLMMDDAENEVLRPAGLSWTEFRVCFSLWVSGSQQPHEVATSTAMSRASVSTTMKGLKKKELVATRDSTTDLRSIMMTLTPGGIELVERAHAEHQALIEDWLSPLSPPERMILQGLLGKIMLGPRAQPYADGHAVNS</sequence>
<keyword evidence="3" id="KW-1185">Reference proteome</keyword>
<dbReference type="InterPro" id="IPR000835">
    <property type="entry name" value="HTH_MarR-typ"/>
</dbReference>
<dbReference type="InterPro" id="IPR039422">
    <property type="entry name" value="MarR/SlyA-like"/>
</dbReference>
<feature type="domain" description="HTH marR-type" evidence="1">
    <location>
        <begin position="40"/>
        <end position="173"/>
    </location>
</feature>
<reference evidence="2 3" key="1">
    <citation type="submission" date="2021-02" db="EMBL/GenBank/DDBJ databases">
        <title>Draft genome and description of Leucobacter sp nov strain Marseille-Q4368.</title>
        <authorList>
            <person name="Boxberger M."/>
            <person name="La Scola B."/>
        </authorList>
    </citation>
    <scope>NUCLEOTIDE SEQUENCE [LARGE SCALE GENOMIC DNA]</scope>
    <source>
        <strain evidence="2 3">Marseille-Q4368</strain>
    </source>
</reference>
<dbReference type="SUPFAM" id="SSF46785">
    <property type="entry name" value="Winged helix' DNA-binding domain"/>
    <property type="match status" value="1"/>
</dbReference>
<evidence type="ECO:0000259" key="1">
    <source>
        <dbReference type="PROSITE" id="PS50995"/>
    </source>
</evidence>
<dbReference type="Proteomes" id="UP000811492">
    <property type="component" value="Unassembled WGS sequence"/>
</dbReference>
<name>A0ABS5M1V4_9MICO</name>
<organism evidence="2 3">
    <name type="scientific">Leucobacter manosquensis</name>
    <dbReference type="NCBI Taxonomy" id="2810611"/>
    <lineage>
        <taxon>Bacteria</taxon>
        <taxon>Bacillati</taxon>
        <taxon>Actinomycetota</taxon>
        <taxon>Actinomycetes</taxon>
        <taxon>Micrococcales</taxon>
        <taxon>Microbacteriaceae</taxon>
        <taxon>Leucobacter</taxon>
    </lineage>
</organism>
<gene>
    <name evidence="2" type="ORF">JSQ98_03000</name>
</gene>
<protein>
    <submittedName>
        <fullName evidence="2">MarR family transcriptional regulator</fullName>
    </submittedName>
</protein>
<dbReference type="PANTHER" id="PTHR33164">
    <property type="entry name" value="TRANSCRIPTIONAL REGULATOR, MARR FAMILY"/>
    <property type="match status" value="1"/>
</dbReference>
<proteinExistence type="predicted"/>
<dbReference type="SMART" id="SM00347">
    <property type="entry name" value="HTH_MARR"/>
    <property type="match status" value="1"/>
</dbReference>
<evidence type="ECO:0000313" key="2">
    <source>
        <dbReference type="EMBL" id="MBS3181177.1"/>
    </source>
</evidence>